<sequence>VPDFGGDTRHKRDVSFNDIKRVAGFMSSYHPDDIEVERKRKKIAENNDEPKEIHVEVEVEVEND</sequence>
<keyword evidence="2" id="KW-1185">Reference proteome</keyword>
<organism evidence="1 2">
    <name type="scientific">Racocetra persica</name>
    <dbReference type="NCBI Taxonomy" id="160502"/>
    <lineage>
        <taxon>Eukaryota</taxon>
        <taxon>Fungi</taxon>
        <taxon>Fungi incertae sedis</taxon>
        <taxon>Mucoromycota</taxon>
        <taxon>Glomeromycotina</taxon>
        <taxon>Glomeromycetes</taxon>
        <taxon>Diversisporales</taxon>
        <taxon>Gigasporaceae</taxon>
        <taxon>Racocetra</taxon>
    </lineage>
</organism>
<name>A0ACA9MZ58_9GLOM</name>
<protein>
    <submittedName>
        <fullName evidence="1">25747_t:CDS:1</fullName>
    </submittedName>
</protein>
<comment type="caution">
    <text evidence="1">The sequence shown here is derived from an EMBL/GenBank/DDBJ whole genome shotgun (WGS) entry which is preliminary data.</text>
</comment>
<feature type="non-terminal residue" evidence="1">
    <location>
        <position position="1"/>
    </location>
</feature>
<evidence type="ECO:0000313" key="1">
    <source>
        <dbReference type="EMBL" id="CAG8621696.1"/>
    </source>
</evidence>
<gene>
    <name evidence="1" type="ORF">RPERSI_LOCUS6739</name>
</gene>
<evidence type="ECO:0000313" key="2">
    <source>
        <dbReference type="Proteomes" id="UP000789920"/>
    </source>
</evidence>
<reference evidence="1" key="1">
    <citation type="submission" date="2021-06" db="EMBL/GenBank/DDBJ databases">
        <authorList>
            <person name="Kallberg Y."/>
            <person name="Tangrot J."/>
            <person name="Rosling A."/>
        </authorList>
    </citation>
    <scope>NUCLEOTIDE SEQUENCE</scope>
    <source>
        <strain evidence="1">MA461A</strain>
    </source>
</reference>
<proteinExistence type="predicted"/>
<dbReference type="Proteomes" id="UP000789920">
    <property type="component" value="Unassembled WGS sequence"/>
</dbReference>
<dbReference type="EMBL" id="CAJVQC010010892">
    <property type="protein sequence ID" value="CAG8621696.1"/>
    <property type="molecule type" value="Genomic_DNA"/>
</dbReference>
<accession>A0ACA9MZ58</accession>